<reference evidence="5" key="1">
    <citation type="submission" date="2020-06" db="EMBL/GenBank/DDBJ databases">
        <authorList>
            <person name="Li T."/>
            <person name="Hu X."/>
            <person name="Zhang T."/>
            <person name="Song X."/>
            <person name="Zhang H."/>
            <person name="Dai N."/>
            <person name="Sheng W."/>
            <person name="Hou X."/>
            <person name="Wei L."/>
        </authorList>
    </citation>
    <scope>NUCLEOTIDE SEQUENCE</scope>
    <source>
        <strain evidence="5">G02</strain>
        <tissue evidence="5">Leaf</tissue>
    </source>
</reference>
<dbReference type="Pfam" id="PF03372">
    <property type="entry name" value="Exo_endo_phos"/>
    <property type="match status" value="1"/>
</dbReference>
<feature type="domain" description="Endonuclease/exonuclease/phosphatase" evidence="2">
    <location>
        <begin position="9"/>
        <end position="172"/>
    </location>
</feature>
<proteinExistence type="predicted"/>
<evidence type="ECO:0000259" key="4">
    <source>
        <dbReference type="Pfam" id="PF13966"/>
    </source>
</evidence>
<dbReference type="SUPFAM" id="SSF53098">
    <property type="entry name" value="Ribonuclease H-like"/>
    <property type="match status" value="1"/>
</dbReference>
<dbReference type="InterPro" id="IPR036397">
    <property type="entry name" value="RNaseH_sf"/>
</dbReference>
<dbReference type="PANTHER" id="PTHR33116:SF86">
    <property type="entry name" value="REVERSE TRANSCRIPTASE DOMAIN-CONTAINING PROTEIN"/>
    <property type="match status" value="1"/>
</dbReference>
<dbReference type="GO" id="GO:0003676">
    <property type="term" value="F:nucleic acid binding"/>
    <property type="evidence" value="ECO:0007669"/>
    <property type="project" value="InterPro"/>
</dbReference>
<reference evidence="5" key="2">
    <citation type="journal article" date="2024" name="Plant">
        <title>Genomic evolution and insights into agronomic trait innovations of Sesamum species.</title>
        <authorList>
            <person name="Miao H."/>
            <person name="Wang L."/>
            <person name="Qu L."/>
            <person name="Liu H."/>
            <person name="Sun Y."/>
            <person name="Le M."/>
            <person name="Wang Q."/>
            <person name="Wei S."/>
            <person name="Zheng Y."/>
            <person name="Lin W."/>
            <person name="Duan Y."/>
            <person name="Cao H."/>
            <person name="Xiong S."/>
            <person name="Wang X."/>
            <person name="Wei L."/>
            <person name="Li C."/>
            <person name="Ma Q."/>
            <person name="Ju M."/>
            <person name="Zhao R."/>
            <person name="Li G."/>
            <person name="Mu C."/>
            <person name="Tian Q."/>
            <person name="Mei H."/>
            <person name="Zhang T."/>
            <person name="Gao T."/>
            <person name="Zhang H."/>
        </authorList>
    </citation>
    <scope>NUCLEOTIDE SEQUENCE</scope>
    <source>
        <strain evidence="5">G02</strain>
    </source>
</reference>
<dbReference type="Pfam" id="PF13966">
    <property type="entry name" value="zf-RVT"/>
    <property type="match status" value="1"/>
</dbReference>
<evidence type="ECO:0000259" key="3">
    <source>
        <dbReference type="Pfam" id="PF13456"/>
    </source>
</evidence>
<comment type="caution">
    <text evidence="5">The sequence shown here is derived from an EMBL/GenBank/DDBJ whole genome shotgun (WGS) entry which is preliminary data.</text>
</comment>
<dbReference type="InterPro" id="IPR026960">
    <property type="entry name" value="RVT-Znf"/>
</dbReference>
<feature type="domain" description="Reverse transcriptase zinc-binding" evidence="4">
    <location>
        <begin position="830"/>
        <end position="924"/>
    </location>
</feature>
<protein>
    <submittedName>
        <fullName evidence="5">Ribonuclease H protein</fullName>
    </submittedName>
</protein>
<dbReference type="InterPro" id="IPR000477">
    <property type="entry name" value="RT_dom"/>
</dbReference>
<dbReference type="Pfam" id="PF00078">
    <property type="entry name" value="RVT_1"/>
    <property type="match status" value="1"/>
</dbReference>
<gene>
    <name evidence="5" type="ORF">Sradi_0333200</name>
</gene>
<dbReference type="Gene3D" id="3.60.10.10">
    <property type="entry name" value="Endonuclease/exonuclease/phosphatase"/>
    <property type="match status" value="1"/>
</dbReference>
<feature type="domain" description="Reverse transcriptase" evidence="1">
    <location>
        <begin position="375"/>
        <end position="469"/>
    </location>
</feature>
<dbReference type="CDD" id="cd01650">
    <property type="entry name" value="RT_nLTR_like"/>
    <property type="match status" value="1"/>
</dbReference>
<evidence type="ECO:0000313" key="5">
    <source>
        <dbReference type="EMBL" id="KAL0436253.1"/>
    </source>
</evidence>
<dbReference type="InterPro" id="IPR036691">
    <property type="entry name" value="Endo/exonu/phosph_ase_sf"/>
</dbReference>
<dbReference type="EMBL" id="JACGWJ010000002">
    <property type="protein sequence ID" value="KAL0436253.1"/>
    <property type="molecule type" value="Genomic_DNA"/>
</dbReference>
<feature type="domain" description="RNase H type-1" evidence="3">
    <location>
        <begin position="1027"/>
        <end position="1148"/>
    </location>
</feature>
<dbReference type="SUPFAM" id="SSF56219">
    <property type="entry name" value="DNase I-like"/>
    <property type="match status" value="1"/>
</dbReference>
<evidence type="ECO:0000259" key="2">
    <source>
        <dbReference type="Pfam" id="PF03372"/>
    </source>
</evidence>
<dbReference type="AlphaFoldDB" id="A0AAW2W4F2"/>
<dbReference type="Pfam" id="PF13456">
    <property type="entry name" value="RVT_3"/>
    <property type="match status" value="1"/>
</dbReference>
<organism evidence="5">
    <name type="scientific">Sesamum radiatum</name>
    <name type="common">Black benniseed</name>
    <dbReference type="NCBI Taxonomy" id="300843"/>
    <lineage>
        <taxon>Eukaryota</taxon>
        <taxon>Viridiplantae</taxon>
        <taxon>Streptophyta</taxon>
        <taxon>Embryophyta</taxon>
        <taxon>Tracheophyta</taxon>
        <taxon>Spermatophyta</taxon>
        <taxon>Magnoliopsida</taxon>
        <taxon>eudicotyledons</taxon>
        <taxon>Gunneridae</taxon>
        <taxon>Pentapetalae</taxon>
        <taxon>asterids</taxon>
        <taxon>lamiids</taxon>
        <taxon>Lamiales</taxon>
        <taxon>Pedaliaceae</taxon>
        <taxon>Sesamum</taxon>
    </lineage>
</organism>
<dbReference type="InterPro" id="IPR044730">
    <property type="entry name" value="RNase_H-like_dom_plant"/>
</dbReference>
<dbReference type="InterPro" id="IPR005135">
    <property type="entry name" value="Endo/exonuclease/phosphatase"/>
</dbReference>
<dbReference type="InterPro" id="IPR002156">
    <property type="entry name" value="RNaseH_domain"/>
</dbReference>
<sequence length="1173" mass="133332">MFGVAVASRNKSGGLALLWDKSADVVVQSFSFHHIDVSVKSKDDGEWWRFLGIYGEPDIGKRDLTWQLLRRLHSQSVRAWLCAGDFNEILYQSEKEGGSSRPQWQLRNFRMALSDYDLSDIGFRGDPFTWSNRHPFPNTIQERLDRACANLGWSRLFPSASVMHIPMNCSDHKAILIRFHDNPNCTIKRARQHEAASIRKELEELAAFEETTWRQRSKALWLKEGDRNTGFFHRKANHRFQTNLISKIRNTTGDWLTETEDIQRHIVAYFRSVFASNRPRNEDIARGTEPLRRVVDEGMREDLIQPYTEAEVTRALHQMADFKSPGPDGMSPIFYQKFWHIVKQDVVPCVLSLLSSCHMHPHFNDTHIVLIPKCKNPEYLSQFRPISLCNVVYKLASKTLANRLKLILDRIISPTQSAFVPGRLITDKFLLAFELNHFLNTKSKGRQGYMALKLDVSKAYDKVEWTFLEQLSFTEGGSRWDYSGDSYLSPGPSISHLLFADDTLIFCRDCLDDSRAIRAVLDTYRRASGQEINLLKSSIGFSHNTSVDMRSQLAADLNIRIDNCLAIYLGLPSKASRSKKDLFATIRDRIWSKITGWSEKLLSQAGKEVLIKSVIQAIPTYAMGCFSLPITLLSEIQGLIARFWWNNRGSNKIHWVSYQRLCESKLIGGLGFRQLRNFNLAMLAKQLWRILRWPDRLLCQVLKARYFPNCDIFSAPLGHRPSFTWRSLLSAQPLFRAGCRWRVGSGANIRIWSDPWLPRPLTFRPITHPSTASLDLRVADLRDPSTGDWDVQRVRHIFWPPDSDLILSIPLSRTGGEDILTWHFSKNGMFSVRSAYHLACSIDNRPCSSGLKEAENGWWRKLWQTKVPNKIKIFIWKVCLNALPTSANLTRRIPGFSGVCPLCQEDGEDVVYTLISCPFARQSWGLANFHSSSIPRGESDVFAWFRLVASTLSNPDFSFFLGLCWAIWWCRNRKMFHGTCLTPDQTVCFAEQYIDSFLLQNADCPRAVVSDPCPRWHLPQVGIVKLNFDGALMDQGCMTGLGIIARDHNGSCLDWISTSISRRSHAELAESLAAREAIFLAYRRGWPSVVLEGDCASLIHKLGSNSCDFSDVGLVISDILVMTSLFTSCQFLFARRVCNSVAHLFAKSGFGCSEDGTVLPCAVASLLAVDSSS</sequence>
<dbReference type="Gene3D" id="3.30.420.10">
    <property type="entry name" value="Ribonuclease H-like superfamily/Ribonuclease H"/>
    <property type="match status" value="1"/>
</dbReference>
<evidence type="ECO:0000259" key="1">
    <source>
        <dbReference type="Pfam" id="PF00078"/>
    </source>
</evidence>
<dbReference type="CDD" id="cd06222">
    <property type="entry name" value="RNase_H_like"/>
    <property type="match status" value="1"/>
</dbReference>
<dbReference type="InterPro" id="IPR012337">
    <property type="entry name" value="RNaseH-like_sf"/>
</dbReference>
<dbReference type="PANTHER" id="PTHR33116">
    <property type="entry name" value="REVERSE TRANSCRIPTASE ZINC-BINDING DOMAIN-CONTAINING PROTEIN-RELATED-RELATED"/>
    <property type="match status" value="1"/>
</dbReference>
<accession>A0AAW2W4F2</accession>
<name>A0AAW2W4F2_SESRA</name>
<dbReference type="GO" id="GO:0004523">
    <property type="term" value="F:RNA-DNA hybrid ribonuclease activity"/>
    <property type="evidence" value="ECO:0007669"/>
    <property type="project" value="InterPro"/>
</dbReference>